<keyword evidence="2" id="KW-1185">Reference proteome</keyword>
<sequence length="64" mass="7255">MGNFAEKLQAKTNEFKANVEAAAVSTKEHIAQCVQVAKDKAEKSRIAVSEKLTSDRWWENCCRR</sequence>
<reference evidence="2" key="1">
    <citation type="submission" date="2016-08" db="EMBL/GenBank/DDBJ databases">
        <authorList>
            <person name="Varghese N."/>
            <person name="Submissions Spin"/>
        </authorList>
    </citation>
    <scope>NUCLEOTIDE SEQUENCE [LARGE SCALE GENOMIC DNA]</scope>
    <source>
        <strain evidence="2">REICA_142</strain>
    </source>
</reference>
<name>A0A1C4GP34_9ENTR</name>
<evidence type="ECO:0000313" key="2">
    <source>
        <dbReference type="Proteomes" id="UP000198515"/>
    </source>
</evidence>
<dbReference type="EMBL" id="FMBC01000090">
    <property type="protein sequence ID" value="SCC69511.1"/>
    <property type="molecule type" value="Genomic_DNA"/>
</dbReference>
<dbReference type="AlphaFoldDB" id="A0A1C4GP34"/>
<accession>A0A1C4GP34</accession>
<evidence type="ECO:0000313" key="1">
    <source>
        <dbReference type="EMBL" id="SCC69511.1"/>
    </source>
</evidence>
<gene>
    <name evidence="1" type="ORF">GA0061070_10905</name>
</gene>
<proteinExistence type="predicted"/>
<protein>
    <submittedName>
        <fullName evidence="1">Uncharacterized protein</fullName>
    </submittedName>
</protein>
<organism evidence="1 2">
    <name type="scientific">Kosakonia oryziphila</name>
    <dbReference type="NCBI Taxonomy" id="1005667"/>
    <lineage>
        <taxon>Bacteria</taxon>
        <taxon>Pseudomonadati</taxon>
        <taxon>Pseudomonadota</taxon>
        <taxon>Gammaproteobacteria</taxon>
        <taxon>Enterobacterales</taxon>
        <taxon>Enterobacteriaceae</taxon>
        <taxon>Kosakonia</taxon>
    </lineage>
</organism>
<dbReference type="RefSeq" id="WP_090138960.1">
    <property type="nucleotide sequence ID" value="NZ_FMBC01000090.1"/>
</dbReference>
<dbReference type="Proteomes" id="UP000198515">
    <property type="component" value="Unassembled WGS sequence"/>
</dbReference>